<keyword evidence="1" id="KW-0472">Membrane</keyword>
<dbReference type="SUPFAM" id="SSF81324">
    <property type="entry name" value="Voltage-gated potassium channels"/>
    <property type="match status" value="1"/>
</dbReference>
<evidence type="ECO:0008006" key="4">
    <source>
        <dbReference type="Google" id="ProtNLM"/>
    </source>
</evidence>
<protein>
    <recommendedName>
        <fullName evidence="4">Ion channel</fullName>
    </recommendedName>
</protein>
<organism evidence="2 3">
    <name type="scientific">Pseudonocardia alaniniphila</name>
    <dbReference type="NCBI Taxonomy" id="75291"/>
    <lineage>
        <taxon>Bacteria</taxon>
        <taxon>Bacillati</taxon>
        <taxon>Actinomycetota</taxon>
        <taxon>Actinomycetes</taxon>
        <taxon>Pseudonocardiales</taxon>
        <taxon>Pseudonocardiaceae</taxon>
        <taxon>Pseudonocardia</taxon>
    </lineage>
</organism>
<evidence type="ECO:0000256" key="1">
    <source>
        <dbReference type="SAM" id="Phobius"/>
    </source>
</evidence>
<keyword evidence="1" id="KW-1133">Transmembrane helix</keyword>
<dbReference type="RefSeq" id="WP_241042272.1">
    <property type="nucleotide sequence ID" value="NZ_BAAAJF010000038.1"/>
</dbReference>
<gene>
    <name evidence="2" type="ORF">MMF94_37745</name>
</gene>
<name>A0ABS9TSG4_9PSEU</name>
<keyword evidence="3" id="KW-1185">Reference proteome</keyword>
<dbReference type="Proteomes" id="UP001299970">
    <property type="component" value="Unassembled WGS sequence"/>
</dbReference>
<reference evidence="2 3" key="1">
    <citation type="submission" date="2022-03" db="EMBL/GenBank/DDBJ databases">
        <title>Pseudonocardia alaer sp. nov., a novel actinomycete isolated from reed forest soil.</title>
        <authorList>
            <person name="Wang L."/>
        </authorList>
    </citation>
    <scope>NUCLEOTIDE SEQUENCE [LARGE SCALE GENOMIC DNA]</scope>
    <source>
        <strain evidence="2 3">Y-16303</strain>
    </source>
</reference>
<sequence length="364" mass="39945">MHIAVAVMVGLAGAACVLLTLVSAVKTVVVPRAAPVLITRWVFAGVRAFFTVALWRRRDYLSRDRVMALYAPFGLLALPVVWLALVTIGFMAIYWSLGAHPLWEAFLESGSSLLTLGFRTPTDTVGAILTFSEAILGLGLLALVVSYLPSTYSSFSRRELMVTSLDTQAGSPPSAVELLERLARIDGIGELDAFWQEWGRWFADIAETHTSTPTLVFFRSPQPERSWVIAAGTVLDAAALVSSTLDVPKQPSAALCIRSGYLALQNIGDFFAMPYDPDPAPDGAISVTRAEYDAACRRLSDAGATLKPDRDRAWRDFVGWRVNYDALLLRFASLCMAPPAPWSSDRALPFQRLPIARRRSRPRI</sequence>
<evidence type="ECO:0000313" key="3">
    <source>
        <dbReference type="Proteomes" id="UP001299970"/>
    </source>
</evidence>
<feature type="transmembrane region" description="Helical" evidence="1">
    <location>
        <begin position="34"/>
        <end position="55"/>
    </location>
</feature>
<proteinExistence type="predicted"/>
<dbReference type="EMBL" id="JAKXMK010000043">
    <property type="protein sequence ID" value="MCH6171469.1"/>
    <property type="molecule type" value="Genomic_DNA"/>
</dbReference>
<comment type="caution">
    <text evidence="2">The sequence shown here is derived from an EMBL/GenBank/DDBJ whole genome shotgun (WGS) entry which is preliminary data.</text>
</comment>
<accession>A0ABS9TSG4</accession>
<feature type="transmembrane region" description="Helical" evidence="1">
    <location>
        <begin position="67"/>
        <end position="97"/>
    </location>
</feature>
<keyword evidence="1" id="KW-0812">Transmembrane</keyword>
<feature type="transmembrane region" description="Helical" evidence="1">
    <location>
        <begin position="125"/>
        <end position="148"/>
    </location>
</feature>
<evidence type="ECO:0000313" key="2">
    <source>
        <dbReference type="EMBL" id="MCH6171469.1"/>
    </source>
</evidence>